<proteinExistence type="predicted"/>
<evidence type="ECO:0000256" key="1">
    <source>
        <dbReference type="ARBA" id="ARBA00022676"/>
    </source>
</evidence>
<sequence length="272" mass="31477">MKRKTIFLSGGLGNNLFQIAYGEFLEQSGYEVIFQTVLTKKNMLTKLLGWSIHSNDITEKLLLDKKTLHKANIIDILFLSYHFLKKKITKDKFYKTTPSNNSRYFGYAVEGEHLNEKVFSIISNKIKKYFPHKISNKKTNTILHIRKGDFSNNCTLTDDYYIKAISDLSVQDTIIIVTDEPKILDHVKKKIHSNVELSNGKSMLDDFFTIFNSKNAIMSNSTYCYWACILGNVDNVFFPSRISTTQDWFFHLNAKNSKKIECQFISELESSQ</sequence>
<dbReference type="GO" id="GO:0005975">
    <property type="term" value="P:carbohydrate metabolic process"/>
    <property type="evidence" value="ECO:0007669"/>
    <property type="project" value="InterPro"/>
</dbReference>
<dbReference type="InterPro" id="IPR002516">
    <property type="entry name" value="Glyco_trans_11"/>
</dbReference>
<reference evidence="3" key="1">
    <citation type="submission" date="2018-06" db="EMBL/GenBank/DDBJ databases">
        <title>Development of a Molecular Serotyping Scheme and a Multiplexed Luminex-Based Array for Providencia.</title>
        <authorList>
            <person name="Du Y."/>
            <person name="Liu B."/>
        </authorList>
    </citation>
    <scope>NUCLEOTIDE SEQUENCE</scope>
</reference>
<evidence type="ECO:0000313" key="3">
    <source>
        <dbReference type="EMBL" id="AXL96481.1"/>
    </source>
</evidence>
<dbReference type="AlphaFoldDB" id="A0A346CLK7"/>
<gene>
    <name evidence="3" type="primary">gt1</name>
</gene>
<keyword evidence="2 3" id="KW-0808">Transferase</keyword>
<protein>
    <submittedName>
        <fullName evidence="3">Glycosyl transferase GT11 family protein</fullName>
    </submittedName>
</protein>
<keyword evidence="1" id="KW-0328">Glycosyltransferase</keyword>
<organism evidence="3">
    <name type="scientific">Providencia alcalifaciens</name>
    <dbReference type="NCBI Taxonomy" id="126385"/>
    <lineage>
        <taxon>Bacteria</taxon>
        <taxon>Pseudomonadati</taxon>
        <taxon>Pseudomonadota</taxon>
        <taxon>Gammaproteobacteria</taxon>
        <taxon>Enterobacterales</taxon>
        <taxon>Morganellaceae</taxon>
        <taxon>Providencia</taxon>
    </lineage>
</organism>
<dbReference type="EMBL" id="MH444269">
    <property type="protein sequence ID" value="AXL96481.1"/>
    <property type="molecule type" value="Genomic_DNA"/>
</dbReference>
<name>A0A346CLK7_9GAMM</name>
<evidence type="ECO:0000256" key="2">
    <source>
        <dbReference type="ARBA" id="ARBA00022679"/>
    </source>
</evidence>
<accession>A0A346CLK7</accession>
<dbReference type="GO" id="GO:0016020">
    <property type="term" value="C:membrane"/>
    <property type="evidence" value="ECO:0007669"/>
    <property type="project" value="InterPro"/>
</dbReference>
<dbReference type="GO" id="GO:0008107">
    <property type="term" value="F:galactoside 2-alpha-L-fucosyltransferase activity"/>
    <property type="evidence" value="ECO:0007669"/>
    <property type="project" value="InterPro"/>
</dbReference>
<dbReference type="Pfam" id="PF01531">
    <property type="entry name" value="Glyco_transf_11"/>
    <property type="match status" value="1"/>
</dbReference>